<gene>
    <name evidence="1" type="ORF">J2Z17_002671</name>
</gene>
<name>A0ABS4DZW3_9HYPH</name>
<dbReference type="Proteomes" id="UP000759443">
    <property type="component" value="Unassembled WGS sequence"/>
</dbReference>
<comment type="caution">
    <text evidence="1">The sequence shown here is derived from an EMBL/GenBank/DDBJ whole genome shotgun (WGS) entry which is preliminary data.</text>
</comment>
<accession>A0ABS4DZW3</accession>
<organism evidence="1 2">
    <name type="scientific">Rhizobium halophytocola</name>
    <dbReference type="NCBI Taxonomy" id="735519"/>
    <lineage>
        <taxon>Bacteria</taxon>
        <taxon>Pseudomonadati</taxon>
        <taxon>Pseudomonadota</taxon>
        <taxon>Alphaproteobacteria</taxon>
        <taxon>Hyphomicrobiales</taxon>
        <taxon>Rhizobiaceae</taxon>
        <taxon>Rhizobium/Agrobacterium group</taxon>
        <taxon>Rhizobium</taxon>
    </lineage>
</organism>
<reference evidence="1 2" key="1">
    <citation type="submission" date="2021-03" db="EMBL/GenBank/DDBJ databases">
        <title>Genomic Encyclopedia of Type Strains, Phase IV (KMG-IV): sequencing the most valuable type-strain genomes for metagenomic binning, comparative biology and taxonomic classification.</title>
        <authorList>
            <person name="Goeker M."/>
        </authorList>
    </citation>
    <scope>NUCLEOTIDE SEQUENCE [LARGE SCALE GENOMIC DNA]</scope>
    <source>
        <strain evidence="1 2">DSM 21600</strain>
    </source>
</reference>
<protein>
    <submittedName>
        <fullName evidence="1">Uncharacterized protein</fullName>
    </submittedName>
</protein>
<dbReference type="EMBL" id="JAGGJU010000006">
    <property type="protein sequence ID" value="MBP1851228.1"/>
    <property type="molecule type" value="Genomic_DNA"/>
</dbReference>
<evidence type="ECO:0000313" key="2">
    <source>
        <dbReference type="Proteomes" id="UP000759443"/>
    </source>
</evidence>
<dbReference type="RefSeq" id="WP_280923366.1">
    <property type="nucleotide sequence ID" value="NZ_JAGGJU010000006.1"/>
</dbReference>
<keyword evidence="2" id="KW-1185">Reference proteome</keyword>
<proteinExistence type="predicted"/>
<sequence length="43" mass="5030">MLYIIARHNNLRLAWGGKVAQAQPVLWERWQPYARRRAVVAAV</sequence>
<evidence type="ECO:0000313" key="1">
    <source>
        <dbReference type="EMBL" id="MBP1851228.1"/>
    </source>
</evidence>